<organism evidence="7">
    <name type="scientific">Schmidtea mediterranea</name>
    <name type="common">Freshwater planarian flatworm</name>
    <dbReference type="NCBI Taxonomy" id="79327"/>
    <lineage>
        <taxon>Eukaryota</taxon>
        <taxon>Metazoa</taxon>
        <taxon>Spiralia</taxon>
        <taxon>Lophotrochozoa</taxon>
        <taxon>Platyhelminthes</taxon>
        <taxon>Rhabditophora</taxon>
        <taxon>Seriata</taxon>
        <taxon>Tricladida</taxon>
        <taxon>Continenticola</taxon>
        <taxon>Geoplanoidea</taxon>
        <taxon>Dugesiidae</taxon>
        <taxon>Schmidtea</taxon>
    </lineage>
</organism>
<dbReference type="Gene3D" id="1.20.1250.20">
    <property type="entry name" value="MFS general substrate transporter like domains"/>
    <property type="match status" value="1"/>
</dbReference>
<dbReference type="InterPro" id="IPR020846">
    <property type="entry name" value="MFS_dom"/>
</dbReference>
<comment type="subcellular location">
    <subcellularLocation>
        <location evidence="1">Membrane</location>
        <topology evidence="1">Multi-pass membrane protein</topology>
    </subcellularLocation>
</comment>
<evidence type="ECO:0000256" key="2">
    <source>
        <dbReference type="ARBA" id="ARBA00022692"/>
    </source>
</evidence>
<dbReference type="PANTHER" id="PTHR24064">
    <property type="entry name" value="SOLUTE CARRIER FAMILY 22 MEMBER"/>
    <property type="match status" value="1"/>
</dbReference>
<dbReference type="PROSITE" id="PS50850">
    <property type="entry name" value="MFS"/>
    <property type="match status" value="1"/>
</dbReference>
<feature type="transmembrane region" description="Helical" evidence="5">
    <location>
        <begin position="179"/>
        <end position="197"/>
    </location>
</feature>
<dbReference type="Pfam" id="PF00083">
    <property type="entry name" value="Sugar_tr"/>
    <property type="match status" value="1"/>
</dbReference>
<evidence type="ECO:0000313" key="7">
    <source>
        <dbReference type="EMBL" id="AKN21554.1"/>
    </source>
</evidence>
<evidence type="ECO:0000259" key="6">
    <source>
        <dbReference type="PROSITE" id="PS50850"/>
    </source>
</evidence>
<evidence type="ECO:0000256" key="5">
    <source>
        <dbReference type="SAM" id="Phobius"/>
    </source>
</evidence>
<dbReference type="OrthoDB" id="5141738at2759"/>
<keyword evidence="3 5" id="KW-1133">Transmembrane helix</keyword>
<sequence length="533" mass="60775">MSEKIYQLVGGNSYFQYFILMFIFISQFNTAINILMPIFINNYQDVYCVLPKNQTNQVFTEHRNQFKAINNETGFLIIDSSRCRLTNISSICSEIFVKKYPMTSTIRSQFKLYCEYHALSSFATSMFMLGICLGSVFGGVFSDTFGRIIGCGLSYFMISVFSTVAAVSPWYTLHALGRLFTGFAVSVSFVSNSGMALEIVEISQRTNFGFYWSLGYDIGYLLLVLLAFFIRDHFKLQLACCCISYVSLIFPFFYKESFRWLLATKKYKKAKKVMMHIAKFNRKSVTENQIDKYIEIFEEERLRSVSHRVSIKEVFKYKVVLVNLLVLWFIFFSCSFSYYTFLLGSSKISDEIFTAALISALGSLVSRSIYMFLCKRLGRVTILLSLQLGVTALFIASIILKYIYGGKNIITTVLLMIAISVSGTNFGFMWIYGGEAFPTVIRATSVSIGSACARVSGMIASQMEWVFEIAPNVLPIIGMTMAMFGSLCTFFLLPETFKRPSSDFLSQAEKNFVEWRQPWRKSSKKIIDTEIKV</sequence>
<feature type="transmembrane region" description="Helical" evidence="5">
    <location>
        <begin position="380"/>
        <end position="403"/>
    </location>
</feature>
<feature type="transmembrane region" description="Helical" evidence="5">
    <location>
        <begin position="236"/>
        <end position="254"/>
    </location>
</feature>
<feature type="transmembrane region" description="Helical" evidence="5">
    <location>
        <begin position="352"/>
        <end position="373"/>
    </location>
</feature>
<accession>A0A0H3YJ98</accession>
<feature type="transmembrane region" description="Helical" evidence="5">
    <location>
        <begin position="14"/>
        <end position="40"/>
    </location>
</feature>
<dbReference type="InterPro" id="IPR005828">
    <property type="entry name" value="MFS_sugar_transport-like"/>
</dbReference>
<feature type="transmembrane region" description="Helical" evidence="5">
    <location>
        <begin position="320"/>
        <end position="340"/>
    </location>
</feature>
<evidence type="ECO:0000256" key="1">
    <source>
        <dbReference type="ARBA" id="ARBA00004141"/>
    </source>
</evidence>
<feature type="transmembrane region" description="Helical" evidence="5">
    <location>
        <begin position="409"/>
        <end position="432"/>
    </location>
</feature>
<dbReference type="GO" id="GO:0022857">
    <property type="term" value="F:transmembrane transporter activity"/>
    <property type="evidence" value="ECO:0007669"/>
    <property type="project" value="InterPro"/>
</dbReference>
<feature type="domain" description="Major facilitator superfamily (MFS) profile" evidence="6">
    <location>
        <begin position="19"/>
        <end position="497"/>
    </location>
</feature>
<evidence type="ECO:0000256" key="3">
    <source>
        <dbReference type="ARBA" id="ARBA00022989"/>
    </source>
</evidence>
<feature type="transmembrane region" description="Helical" evidence="5">
    <location>
        <begin position="153"/>
        <end position="173"/>
    </location>
</feature>
<evidence type="ECO:0000256" key="4">
    <source>
        <dbReference type="ARBA" id="ARBA00023136"/>
    </source>
</evidence>
<name>A0A0H3YJ98_SCHMD</name>
<feature type="transmembrane region" description="Helical" evidence="5">
    <location>
        <begin position="209"/>
        <end position="230"/>
    </location>
</feature>
<dbReference type="GO" id="GO:0016020">
    <property type="term" value="C:membrane"/>
    <property type="evidence" value="ECO:0007669"/>
    <property type="project" value="UniProtKB-SubCell"/>
</dbReference>
<reference evidence="7" key="1">
    <citation type="journal article" date="2015" name="Elife">
        <title>Stem cells and fluid flow drive cyst formation in an invertebrate excretory organ.</title>
        <authorList>
            <person name="Thi-Kim Vu H."/>
            <person name="Rink J.C."/>
            <person name="McKinney S.A."/>
            <person name="McClain M."/>
            <person name="Lakshmanaperumal N."/>
            <person name="Alexander R."/>
            <person name="Sanchez Alvarado A."/>
        </authorList>
    </citation>
    <scope>NUCLEOTIDE SEQUENCE</scope>
</reference>
<keyword evidence="4 5" id="KW-0472">Membrane</keyword>
<dbReference type="EMBL" id="KT163604">
    <property type="protein sequence ID" value="AKN21554.1"/>
    <property type="molecule type" value="mRNA"/>
</dbReference>
<dbReference type="SUPFAM" id="SSF103473">
    <property type="entry name" value="MFS general substrate transporter"/>
    <property type="match status" value="1"/>
</dbReference>
<gene>
    <name evidence="7" type="primary">slc22a-6</name>
</gene>
<feature type="transmembrane region" description="Helical" evidence="5">
    <location>
        <begin position="118"/>
        <end position="141"/>
    </location>
</feature>
<dbReference type="AlphaFoldDB" id="A0A0H3YJ98"/>
<feature type="transmembrane region" description="Helical" evidence="5">
    <location>
        <begin position="473"/>
        <end position="493"/>
    </location>
</feature>
<proteinExistence type="evidence at transcript level"/>
<protein>
    <submittedName>
        <fullName evidence="7">Slc22a-6</fullName>
    </submittedName>
</protein>
<keyword evidence="2 5" id="KW-0812">Transmembrane</keyword>
<dbReference type="InterPro" id="IPR036259">
    <property type="entry name" value="MFS_trans_sf"/>
</dbReference>